<evidence type="ECO:0000313" key="4">
    <source>
        <dbReference type="Proteomes" id="UP000076154"/>
    </source>
</evidence>
<dbReference type="GO" id="GO:0070773">
    <property type="term" value="F:protein-N-terminal glutamine amidohydrolase activity"/>
    <property type="evidence" value="ECO:0007669"/>
    <property type="project" value="InterPro"/>
</dbReference>
<accession>A0A369J7N2</accession>
<protein>
    <submittedName>
        <fullName evidence="3">Protein N-terminal amidase</fullName>
    </submittedName>
</protein>
<name>A0A369J7N2_HYPMA</name>
<feature type="compositionally biased region" description="Pro residues" evidence="1">
    <location>
        <begin position="246"/>
        <end position="258"/>
    </location>
</feature>
<feature type="compositionally biased region" description="Basic and acidic residues" evidence="1">
    <location>
        <begin position="451"/>
        <end position="466"/>
    </location>
</feature>
<feature type="compositionally biased region" description="Pro residues" evidence="1">
    <location>
        <begin position="315"/>
        <end position="332"/>
    </location>
</feature>
<feature type="compositionally biased region" description="Pro residues" evidence="1">
    <location>
        <begin position="382"/>
        <end position="401"/>
    </location>
</feature>
<dbReference type="InterPro" id="IPR003010">
    <property type="entry name" value="C-N_Hydrolase"/>
</dbReference>
<feature type="compositionally biased region" description="Low complexity" evidence="1">
    <location>
        <begin position="333"/>
        <end position="381"/>
    </location>
</feature>
<dbReference type="PANTHER" id="PTHR11750">
    <property type="entry name" value="PROTEIN N-TERMINAL AMIDASE"/>
    <property type="match status" value="1"/>
</dbReference>
<dbReference type="PRINTS" id="PR01217">
    <property type="entry name" value="PRICHEXTENSN"/>
</dbReference>
<feature type="compositionally biased region" description="Acidic residues" evidence="1">
    <location>
        <begin position="578"/>
        <end position="590"/>
    </location>
</feature>
<dbReference type="GO" id="GO:0030163">
    <property type="term" value="P:protein catabolic process"/>
    <property type="evidence" value="ECO:0007669"/>
    <property type="project" value="TreeGrafter"/>
</dbReference>
<gene>
    <name evidence="3" type="primary">nta1</name>
    <name evidence="3" type="ORF">Hypma_016350</name>
</gene>
<organism evidence="3 4">
    <name type="scientific">Hypsizygus marmoreus</name>
    <name type="common">White beech mushroom</name>
    <name type="synonym">Agaricus marmoreus</name>
    <dbReference type="NCBI Taxonomy" id="39966"/>
    <lineage>
        <taxon>Eukaryota</taxon>
        <taxon>Fungi</taxon>
        <taxon>Dikarya</taxon>
        <taxon>Basidiomycota</taxon>
        <taxon>Agaricomycotina</taxon>
        <taxon>Agaricomycetes</taxon>
        <taxon>Agaricomycetidae</taxon>
        <taxon>Agaricales</taxon>
        <taxon>Tricholomatineae</taxon>
        <taxon>Lyophyllaceae</taxon>
        <taxon>Hypsizygus</taxon>
    </lineage>
</organism>
<feature type="region of interest" description="Disordered" evidence="1">
    <location>
        <begin position="523"/>
        <end position="596"/>
    </location>
</feature>
<feature type="region of interest" description="Disordered" evidence="1">
    <location>
        <begin position="244"/>
        <end position="401"/>
    </location>
</feature>
<dbReference type="PANTHER" id="PTHR11750:SF26">
    <property type="entry name" value="PROTEIN N-TERMINAL AMIDASE"/>
    <property type="match status" value="1"/>
</dbReference>
<dbReference type="InParanoid" id="A0A369J7N2"/>
<dbReference type="STRING" id="39966.A0A369J7N2"/>
<evidence type="ECO:0000313" key="3">
    <source>
        <dbReference type="EMBL" id="RDB14856.1"/>
    </source>
</evidence>
<proteinExistence type="predicted"/>
<dbReference type="AlphaFoldDB" id="A0A369J7N2"/>
<sequence>MVVHWTAYIPTPIPPPSILALPKARRLLHTLTKMTIHPQHTPLRIGVVQFNPKIGQVEANIAHARDLCRGLEPHSLDLLCFPEMAFTGYVFDSASSISPYLETPHTGPTSLFAKEMATRLGCYVAAGYPERLPPDEVAVVSLDLPSDHTGGSTLVASDGDLMDIPPIDADTIGMHPTNAAAAFKHTGEPPVQITQVGANTAVIYAPTGSCIGTYRKMNLFETDMTWAKPGSGFVSFEIALPATTSSPPPLPPPPPPSPSSIIILKSSPPSTPSSVSISSTRSIYGSSQPSTPSLSLSSSESTTTTTTPMPEVQAPTPPPLTFPLPLPLPAPSPSSVSISSTRSVYGSSRSSTPSLSISEFTTTPVSGVPTPSPFPLTSESTPPLPLPLPTQPPSPPTPPPTLTLTLAICMDLNPFPPAQWTSTQGPYELAEYCVASGTKVLVMLDAWLFSWRDEGGGGGEEKGEDREGGEEEEEEGGKGGSGGGGSGGGKAEAEEDEDGDAEEPDWYTLRYWTARLRPLWKRDPKSKRRRGSTETLCSSTGSGASGEANEEMKETKEGNGDGDVVMRDGDDEKKEVEKEQEEEGEEEEEEKPPHETIVVVCNRFGSENGKTFAGSSAIFSMRAGSGRAKLLDMMGRREEGVRVWNLLV</sequence>
<dbReference type="InterPro" id="IPR036526">
    <property type="entry name" value="C-N_Hydrolase_sf"/>
</dbReference>
<feature type="compositionally biased region" description="Basic and acidic residues" evidence="1">
    <location>
        <begin position="550"/>
        <end position="577"/>
    </location>
</feature>
<keyword evidence="4" id="KW-1185">Reference proteome</keyword>
<dbReference type="EMBL" id="LUEZ02000096">
    <property type="protein sequence ID" value="RDB14856.1"/>
    <property type="molecule type" value="Genomic_DNA"/>
</dbReference>
<evidence type="ECO:0000256" key="1">
    <source>
        <dbReference type="SAM" id="MobiDB-lite"/>
    </source>
</evidence>
<evidence type="ECO:0000259" key="2">
    <source>
        <dbReference type="Pfam" id="PF00795"/>
    </source>
</evidence>
<dbReference type="Proteomes" id="UP000076154">
    <property type="component" value="Unassembled WGS sequence"/>
</dbReference>
<dbReference type="SUPFAM" id="SSF56317">
    <property type="entry name" value="Carbon-nitrogen hydrolase"/>
    <property type="match status" value="1"/>
</dbReference>
<feature type="compositionally biased region" description="Low complexity" evidence="1">
    <location>
        <begin position="259"/>
        <end position="308"/>
    </location>
</feature>
<dbReference type="InterPro" id="IPR039703">
    <property type="entry name" value="Nta1"/>
</dbReference>
<feature type="region of interest" description="Disordered" evidence="1">
    <location>
        <begin position="451"/>
        <end position="505"/>
    </location>
</feature>
<feature type="compositionally biased region" description="Gly residues" evidence="1">
    <location>
        <begin position="478"/>
        <end position="490"/>
    </location>
</feature>
<feature type="compositionally biased region" description="Polar residues" evidence="1">
    <location>
        <begin position="533"/>
        <end position="542"/>
    </location>
</feature>
<dbReference type="Gene3D" id="3.60.110.10">
    <property type="entry name" value="Carbon-nitrogen hydrolase"/>
    <property type="match status" value="1"/>
</dbReference>
<feature type="compositionally biased region" description="Acidic residues" evidence="1">
    <location>
        <begin position="493"/>
        <end position="505"/>
    </location>
</feature>
<comment type="caution">
    <text evidence="3">The sequence shown here is derived from an EMBL/GenBank/DDBJ whole genome shotgun (WGS) entry which is preliminary data.</text>
</comment>
<dbReference type="OrthoDB" id="201515at2759"/>
<dbReference type="Pfam" id="PF00795">
    <property type="entry name" value="CN_hydrolase"/>
    <property type="match status" value="1"/>
</dbReference>
<reference evidence="3" key="1">
    <citation type="submission" date="2018-04" db="EMBL/GenBank/DDBJ databases">
        <title>Whole genome sequencing of Hypsizygus marmoreus.</title>
        <authorList>
            <person name="Choi I.-G."/>
            <person name="Min B."/>
            <person name="Kim J.-G."/>
            <person name="Kim S."/>
            <person name="Oh Y.-L."/>
            <person name="Kong W.-S."/>
            <person name="Park H."/>
            <person name="Jeong J."/>
            <person name="Song E.-S."/>
        </authorList>
    </citation>
    <scope>NUCLEOTIDE SEQUENCE [LARGE SCALE GENOMIC DNA]</scope>
    <source>
        <strain evidence="3">51987-8</strain>
    </source>
</reference>
<dbReference type="GO" id="GO:0008418">
    <property type="term" value="F:protein-N-terminal asparagine amidohydrolase activity"/>
    <property type="evidence" value="ECO:0007669"/>
    <property type="project" value="InterPro"/>
</dbReference>
<feature type="domain" description="CN hydrolase" evidence="2">
    <location>
        <begin position="44"/>
        <end position="131"/>
    </location>
</feature>